<dbReference type="EMBL" id="BOMH01000027">
    <property type="protein sequence ID" value="GID65705.1"/>
    <property type="molecule type" value="Genomic_DNA"/>
</dbReference>
<proteinExistence type="inferred from homology"/>
<reference evidence="5" key="1">
    <citation type="submission" date="2021-01" db="EMBL/GenBank/DDBJ databases">
        <title>Whole genome shotgun sequence of Actinoplanes cyaneus NBRC 14990.</title>
        <authorList>
            <person name="Komaki H."/>
            <person name="Tamura T."/>
        </authorList>
    </citation>
    <scope>NUCLEOTIDE SEQUENCE</scope>
    <source>
        <strain evidence="5">NBRC 14990</strain>
    </source>
</reference>
<accession>A0A919M110</accession>
<evidence type="ECO:0000256" key="1">
    <source>
        <dbReference type="PROSITE-ProRule" id="PRU00285"/>
    </source>
</evidence>
<feature type="compositionally biased region" description="Polar residues" evidence="3">
    <location>
        <begin position="146"/>
        <end position="155"/>
    </location>
</feature>
<dbReference type="Proteomes" id="UP000619479">
    <property type="component" value="Unassembled WGS sequence"/>
</dbReference>
<dbReference type="SUPFAM" id="SSF49764">
    <property type="entry name" value="HSP20-like chaperones"/>
    <property type="match status" value="1"/>
</dbReference>
<dbReference type="CDD" id="cd06464">
    <property type="entry name" value="ACD_sHsps-like"/>
    <property type="match status" value="1"/>
</dbReference>
<dbReference type="RefSeq" id="WP_203741951.1">
    <property type="nucleotide sequence ID" value="NZ_BAAAUC010000003.1"/>
</dbReference>
<dbReference type="Pfam" id="PF00011">
    <property type="entry name" value="HSP20"/>
    <property type="match status" value="1"/>
</dbReference>
<gene>
    <name evidence="5" type="ORF">Acy02nite_35860</name>
</gene>
<protein>
    <submittedName>
        <fullName evidence="5">Heat-shock protein Hsp20</fullName>
    </submittedName>
</protein>
<organism evidence="5 6">
    <name type="scientific">Actinoplanes cyaneus</name>
    <dbReference type="NCBI Taxonomy" id="52696"/>
    <lineage>
        <taxon>Bacteria</taxon>
        <taxon>Bacillati</taxon>
        <taxon>Actinomycetota</taxon>
        <taxon>Actinomycetes</taxon>
        <taxon>Micromonosporales</taxon>
        <taxon>Micromonosporaceae</taxon>
        <taxon>Actinoplanes</taxon>
    </lineage>
</organism>
<comment type="caution">
    <text evidence="5">The sequence shown here is derived from an EMBL/GenBank/DDBJ whole genome shotgun (WGS) entry which is preliminary data.</text>
</comment>
<evidence type="ECO:0000313" key="6">
    <source>
        <dbReference type="Proteomes" id="UP000619479"/>
    </source>
</evidence>
<feature type="region of interest" description="Disordered" evidence="3">
    <location>
        <begin position="127"/>
        <end position="155"/>
    </location>
</feature>
<comment type="similarity">
    <text evidence="1 2">Belongs to the small heat shock protein (HSP20) family.</text>
</comment>
<evidence type="ECO:0000259" key="4">
    <source>
        <dbReference type="PROSITE" id="PS01031"/>
    </source>
</evidence>
<dbReference type="Gene3D" id="2.60.40.790">
    <property type="match status" value="1"/>
</dbReference>
<dbReference type="InterPro" id="IPR031107">
    <property type="entry name" value="Small_HSP"/>
</dbReference>
<dbReference type="AlphaFoldDB" id="A0A919M110"/>
<evidence type="ECO:0000256" key="2">
    <source>
        <dbReference type="RuleBase" id="RU003616"/>
    </source>
</evidence>
<evidence type="ECO:0000313" key="5">
    <source>
        <dbReference type="EMBL" id="GID65705.1"/>
    </source>
</evidence>
<name>A0A919M110_9ACTN</name>
<dbReference type="InterPro" id="IPR002068">
    <property type="entry name" value="A-crystallin/Hsp20_dom"/>
</dbReference>
<dbReference type="PANTHER" id="PTHR11527">
    <property type="entry name" value="HEAT-SHOCK PROTEIN 20 FAMILY MEMBER"/>
    <property type="match status" value="1"/>
</dbReference>
<feature type="domain" description="SHSP" evidence="4">
    <location>
        <begin position="21"/>
        <end position="132"/>
    </location>
</feature>
<dbReference type="PROSITE" id="PS01031">
    <property type="entry name" value="SHSP"/>
    <property type="match status" value="1"/>
</dbReference>
<evidence type="ECO:0000256" key="3">
    <source>
        <dbReference type="SAM" id="MobiDB-lite"/>
    </source>
</evidence>
<keyword evidence="6" id="KW-1185">Reference proteome</keyword>
<sequence length="155" mass="17173">MVLTFDPFREFDRLAGQMMSGSAAGLAMPMDLYRSGEHFVLHCDLAGVDPGSVQIDVDRRVLTIRAERSARTDDDVQWLRRERPTGTFERRITLGDGLDLDKIAATWQDGVLTLTIPVAEAAKPRRIAITTSDRRETTDQPEVVEGTSSPALTKS</sequence>
<dbReference type="InterPro" id="IPR008978">
    <property type="entry name" value="HSP20-like_chaperone"/>
</dbReference>